<evidence type="ECO:0000313" key="3">
    <source>
        <dbReference type="Proteomes" id="UP001341840"/>
    </source>
</evidence>
<evidence type="ECO:0000256" key="1">
    <source>
        <dbReference type="SAM" id="MobiDB-lite"/>
    </source>
</evidence>
<evidence type="ECO:0000313" key="2">
    <source>
        <dbReference type="EMBL" id="MED6128405.1"/>
    </source>
</evidence>
<feature type="non-terminal residue" evidence="2">
    <location>
        <position position="1"/>
    </location>
</feature>
<feature type="region of interest" description="Disordered" evidence="1">
    <location>
        <begin position="32"/>
        <end position="74"/>
    </location>
</feature>
<organism evidence="2 3">
    <name type="scientific">Stylosanthes scabra</name>
    <dbReference type="NCBI Taxonomy" id="79078"/>
    <lineage>
        <taxon>Eukaryota</taxon>
        <taxon>Viridiplantae</taxon>
        <taxon>Streptophyta</taxon>
        <taxon>Embryophyta</taxon>
        <taxon>Tracheophyta</taxon>
        <taxon>Spermatophyta</taxon>
        <taxon>Magnoliopsida</taxon>
        <taxon>eudicotyledons</taxon>
        <taxon>Gunneridae</taxon>
        <taxon>Pentapetalae</taxon>
        <taxon>rosids</taxon>
        <taxon>fabids</taxon>
        <taxon>Fabales</taxon>
        <taxon>Fabaceae</taxon>
        <taxon>Papilionoideae</taxon>
        <taxon>50 kb inversion clade</taxon>
        <taxon>dalbergioids sensu lato</taxon>
        <taxon>Dalbergieae</taxon>
        <taxon>Pterocarpus clade</taxon>
        <taxon>Stylosanthes</taxon>
    </lineage>
</organism>
<dbReference type="Proteomes" id="UP001341840">
    <property type="component" value="Unassembled WGS sequence"/>
</dbReference>
<protein>
    <submittedName>
        <fullName evidence="2">Uncharacterized protein</fullName>
    </submittedName>
</protein>
<comment type="caution">
    <text evidence="2">The sequence shown here is derived from an EMBL/GenBank/DDBJ whole genome shotgun (WGS) entry which is preliminary data.</text>
</comment>
<reference evidence="2 3" key="1">
    <citation type="journal article" date="2023" name="Plants (Basel)">
        <title>Bridging the Gap: Combining Genomics and Transcriptomics Approaches to Understand Stylosanthes scabra, an Orphan Legume from the Brazilian Caatinga.</title>
        <authorList>
            <person name="Ferreira-Neto J.R.C."/>
            <person name="da Silva M.D."/>
            <person name="Binneck E."/>
            <person name="de Melo N.F."/>
            <person name="da Silva R.H."/>
            <person name="de Melo A.L.T.M."/>
            <person name="Pandolfi V."/>
            <person name="Bustamante F.O."/>
            <person name="Brasileiro-Vidal A.C."/>
            <person name="Benko-Iseppon A.M."/>
        </authorList>
    </citation>
    <scope>NUCLEOTIDE SEQUENCE [LARGE SCALE GENOMIC DNA]</scope>
    <source>
        <tissue evidence="2">Leaves</tissue>
    </source>
</reference>
<accession>A0ABU6RXA4</accession>
<proteinExistence type="predicted"/>
<sequence length="111" mass="11974">PVTLVDKENITRSPSFRRVRLKETLIIFISLSPSAPPSPQPPRRRRFGPLQDAVEPDAPSPSPTFHCRSEEDPPSFVVSSTIEASVLAAVSHHGAVKSAGNGRVFCSVSTL</sequence>
<keyword evidence="3" id="KW-1185">Reference proteome</keyword>
<gene>
    <name evidence="2" type="ORF">PIB30_097484</name>
</gene>
<name>A0ABU6RXA4_9FABA</name>
<dbReference type="EMBL" id="JASCZI010032609">
    <property type="protein sequence ID" value="MED6128405.1"/>
    <property type="molecule type" value="Genomic_DNA"/>
</dbReference>